<dbReference type="AlphaFoldDB" id="A0AAV7TIG3"/>
<gene>
    <name evidence="1" type="ORF">NDU88_001397</name>
</gene>
<accession>A0AAV7TIG3</accession>
<organism evidence="1 2">
    <name type="scientific">Pleurodeles waltl</name>
    <name type="common">Iberian ribbed newt</name>
    <dbReference type="NCBI Taxonomy" id="8319"/>
    <lineage>
        <taxon>Eukaryota</taxon>
        <taxon>Metazoa</taxon>
        <taxon>Chordata</taxon>
        <taxon>Craniata</taxon>
        <taxon>Vertebrata</taxon>
        <taxon>Euteleostomi</taxon>
        <taxon>Amphibia</taxon>
        <taxon>Batrachia</taxon>
        <taxon>Caudata</taxon>
        <taxon>Salamandroidea</taxon>
        <taxon>Salamandridae</taxon>
        <taxon>Pleurodelinae</taxon>
        <taxon>Pleurodeles</taxon>
    </lineage>
</organism>
<dbReference type="Proteomes" id="UP001066276">
    <property type="component" value="Chromosome 3_2"/>
</dbReference>
<comment type="caution">
    <text evidence="1">The sequence shown here is derived from an EMBL/GenBank/DDBJ whole genome shotgun (WGS) entry which is preliminary data.</text>
</comment>
<evidence type="ECO:0008006" key="3">
    <source>
        <dbReference type="Google" id="ProtNLM"/>
    </source>
</evidence>
<keyword evidence="2" id="KW-1185">Reference proteome</keyword>
<reference evidence="1" key="1">
    <citation type="journal article" date="2022" name="bioRxiv">
        <title>Sequencing and chromosome-scale assembly of the giantPleurodeles waltlgenome.</title>
        <authorList>
            <person name="Brown T."/>
            <person name="Elewa A."/>
            <person name="Iarovenko S."/>
            <person name="Subramanian E."/>
            <person name="Araus A.J."/>
            <person name="Petzold A."/>
            <person name="Susuki M."/>
            <person name="Suzuki K.-i.T."/>
            <person name="Hayashi T."/>
            <person name="Toyoda A."/>
            <person name="Oliveira C."/>
            <person name="Osipova E."/>
            <person name="Leigh N.D."/>
            <person name="Simon A."/>
            <person name="Yun M.H."/>
        </authorList>
    </citation>
    <scope>NUCLEOTIDE SEQUENCE</scope>
    <source>
        <strain evidence="1">20211129_DDA</strain>
        <tissue evidence="1">Liver</tissue>
    </source>
</reference>
<sequence>MGRLPDPKALPFCQSRNAATGLVSVGRVQRTRSVASGGERRPCKVAEKYVNQQLSIFIEVKKLLHRTQSGFRPLHSTESALLLTSESIRKTVDRDLTAALLMLGISAAFDTVSCCERLWSCGVGYKALQWLASFLQDRIFQVS</sequence>
<name>A0AAV7TIG3_PLEWA</name>
<proteinExistence type="predicted"/>
<evidence type="ECO:0000313" key="1">
    <source>
        <dbReference type="EMBL" id="KAJ1176114.1"/>
    </source>
</evidence>
<dbReference type="EMBL" id="JANPWB010000006">
    <property type="protein sequence ID" value="KAJ1176114.1"/>
    <property type="molecule type" value="Genomic_DNA"/>
</dbReference>
<protein>
    <recommendedName>
        <fullName evidence="3">Reverse transcriptase domain-containing protein</fullName>
    </recommendedName>
</protein>
<evidence type="ECO:0000313" key="2">
    <source>
        <dbReference type="Proteomes" id="UP001066276"/>
    </source>
</evidence>